<protein>
    <submittedName>
        <fullName evidence="6">TetR family transcriptional regulator</fullName>
    </submittedName>
</protein>
<dbReference type="Pfam" id="PF21597">
    <property type="entry name" value="TetR_C_43"/>
    <property type="match status" value="1"/>
</dbReference>
<keyword evidence="1" id="KW-0805">Transcription regulation</keyword>
<dbReference type="InterPro" id="IPR009057">
    <property type="entry name" value="Homeodomain-like_sf"/>
</dbReference>
<dbReference type="PRINTS" id="PR00455">
    <property type="entry name" value="HTHTETR"/>
</dbReference>
<keyword evidence="7" id="KW-1185">Reference proteome</keyword>
<dbReference type="PANTHER" id="PTHR30055:SF234">
    <property type="entry name" value="HTH-TYPE TRANSCRIPTIONAL REGULATOR BETI"/>
    <property type="match status" value="1"/>
</dbReference>
<dbReference type="InterPro" id="IPR036271">
    <property type="entry name" value="Tet_transcr_reg_TetR-rel_C_sf"/>
</dbReference>
<dbReference type="Pfam" id="PF00440">
    <property type="entry name" value="TetR_N"/>
    <property type="match status" value="1"/>
</dbReference>
<gene>
    <name evidence="6" type="ORF">BBK82_41960</name>
</gene>
<evidence type="ECO:0000256" key="2">
    <source>
        <dbReference type="ARBA" id="ARBA00023125"/>
    </source>
</evidence>
<dbReference type="InterPro" id="IPR050109">
    <property type="entry name" value="HTH-type_TetR-like_transc_reg"/>
</dbReference>
<feature type="DNA-binding region" description="H-T-H motif" evidence="4">
    <location>
        <begin position="37"/>
        <end position="56"/>
    </location>
</feature>
<dbReference type="SUPFAM" id="SSF46689">
    <property type="entry name" value="Homeodomain-like"/>
    <property type="match status" value="1"/>
</dbReference>
<organism evidence="6 7">
    <name type="scientific">Lentzea guizhouensis</name>
    <dbReference type="NCBI Taxonomy" id="1586287"/>
    <lineage>
        <taxon>Bacteria</taxon>
        <taxon>Bacillati</taxon>
        <taxon>Actinomycetota</taxon>
        <taxon>Actinomycetes</taxon>
        <taxon>Pseudonocardiales</taxon>
        <taxon>Pseudonocardiaceae</taxon>
        <taxon>Lentzea</taxon>
    </lineage>
</organism>
<keyword evidence="3" id="KW-0804">Transcription</keyword>
<evidence type="ECO:0000259" key="5">
    <source>
        <dbReference type="PROSITE" id="PS50977"/>
    </source>
</evidence>
<dbReference type="Gene3D" id="1.10.357.10">
    <property type="entry name" value="Tetracycline Repressor, domain 2"/>
    <property type="match status" value="1"/>
</dbReference>
<evidence type="ECO:0000313" key="6">
    <source>
        <dbReference type="EMBL" id="ANZ41547.1"/>
    </source>
</evidence>
<dbReference type="STRING" id="1586287.BBK82_41960"/>
<accession>A0A1B2HV33</accession>
<keyword evidence="2 4" id="KW-0238">DNA-binding</keyword>
<dbReference type="Proteomes" id="UP000093053">
    <property type="component" value="Chromosome"/>
</dbReference>
<dbReference type="GO" id="GO:0003700">
    <property type="term" value="F:DNA-binding transcription factor activity"/>
    <property type="evidence" value="ECO:0007669"/>
    <property type="project" value="TreeGrafter"/>
</dbReference>
<dbReference type="KEGG" id="led:BBK82_41960"/>
<dbReference type="InterPro" id="IPR001647">
    <property type="entry name" value="HTH_TetR"/>
</dbReference>
<evidence type="ECO:0000256" key="4">
    <source>
        <dbReference type="PROSITE-ProRule" id="PRU00335"/>
    </source>
</evidence>
<dbReference type="EMBL" id="CP016793">
    <property type="protein sequence ID" value="ANZ41547.1"/>
    <property type="molecule type" value="Genomic_DNA"/>
</dbReference>
<dbReference type="InterPro" id="IPR049445">
    <property type="entry name" value="TetR_SbtR-like_C"/>
</dbReference>
<feature type="domain" description="HTH tetR-type" evidence="5">
    <location>
        <begin position="15"/>
        <end position="74"/>
    </location>
</feature>
<dbReference type="GO" id="GO:0000976">
    <property type="term" value="F:transcription cis-regulatory region binding"/>
    <property type="evidence" value="ECO:0007669"/>
    <property type="project" value="TreeGrafter"/>
</dbReference>
<evidence type="ECO:0000256" key="1">
    <source>
        <dbReference type="ARBA" id="ARBA00023015"/>
    </source>
</evidence>
<dbReference type="PROSITE" id="PS50977">
    <property type="entry name" value="HTH_TETR_2"/>
    <property type="match status" value="1"/>
</dbReference>
<evidence type="ECO:0000313" key="7">
    <source>
        <dbReference type="Proteomes" id="UP000093053"/>
    </source>
</evidence>
<evidence type="ECO:0000256" key="3">
    <source>
        <dbReference type="ARBA" id="ARBA00023163"/>
    </source>
</evidence>
<dbReference type="AlphaFoldDB" id="A0A1B2HV33"/>
<sequence length="220" mass="24373">MTAAQQSAGLRTDAARNRTRIIEAARDLFRTRGIDVPLSTVARRAGVGVATLFRRFPTRESLVTEVFAEQMARCEALLEEAVTDPDPWNGFRRLVEFTCAEQLEDRGFTEAFLASFATELDYRERRRDAETAFDTLVRRAKESGRLRQDFEVGDLVMALLANSGLRGAPPEHAQALSRRFVAYLLHAFGTGPGEDALPPASALGFDHAQAPSCTPQFQAR</sequence>
<dbReference type="PANTHER" id="PTHR30055">
    <property type="entry name" value="HTH-TYPE TRANSCRIPTIONAL REGULATOR RUTR"/>
    <property type="match status" value="1"/>
</dbReference>
<proteinExistence type="predicted"/>
<name>A0A1B2HV33_9PSEU</name>
<dbReference type="RefSeq" id="WP_065919882.1">
    <property type="nucleotide sequence ID" value="NZ_CP016793.1"/>
</dbReference>
<dbReference type="SUPFAM" id="SSF48498">
    <property type="entry name" value="Tetracyclin repressor-like, C-terminal domain"/>
    <property type="match status" value="1"/>
</dbReference>
<reference evidence="6 7" key="1">
    <citation type="submission" date="2016-07" db="EMBL/GenBank/DDBJ databases">
        <title>Complete genome sequence of the Lentzea guizhouensis DHS C013.</title>
        <authorList>
            <person name="Cao C."/>
        </authorList>
    </citation>
    <scope>NUCLEOTIDE SEQUENCE [LARGE SCALE GENOMIC DNA]</scope>
    <source>
        <strain evidence="6 7">DHS C013</strain>
    </source>
</reference>